<dbReference type="Pfam" id="PF00010">
    <property type="entry name" value="HLH"/>
    <property type="match status" value="1"/>
</dbReference>
<dbReference type="SUPFAM" id="SSF47459">
    <property type="entry name" value="HLH, helix-loop-helix DNA-binding domain"/>
    <property type="match status" value="1"/>
</dbReference>
<dbReference type="AlphaFoldDB" id="A0A5J9VUW8"/>
<comment type="function">
    <text evidence="7">Transcription activator that binds to the DNA motif 5'-CACGTGG-3' in the promoter of iron (Fe) deficiency-inducible genes as well as of genes involved in iron homeostasis, thus contributing to basal tolerance to iron deficiency, iron uptake from soil and iron transport, particularly during seed maturation and germination. Promotes the accumulation of mugineic acid family phytosiderophores (MAs). Required for ethylene-mediated signaling during iron deficiency responses. Improves growth and yield, especially in calcareous soil with low iron availability. Promotes iron concentration in shoots and grain.</text>
</comment>
<dbReference type="SMART" id="SM00353">
    <property type="entry name" value="HLH"/>
    <property type="match status" value="1"/>
</dbReference>
<feature type="coiled-coil region" evidence="9">
    <location>
        <begin position="106"/>
        <end position="133"/>
    </location>
</feature>
<comment type="caution">
    <text evidence="12">The sequence shown here is derived from an EMBL/GenBank/DDBJ whole genome shotgun (WGS) entry which is preliminary data.</text>
</comment>
<evidence type="ECO:0000256" key="7">
    <source>
        <dbReference type="ARBA" id="ARBA00056447"/>
    </source>
</evidence>
<evidence type="ECO:0000256" key="2">
    <source>
        <dbReference type="ARBA" id="ARBA00022745"/>
    </source>
</evidence>
<dbReference type="InterPro" id="IPR015660">
    <property type="entry name" value="MASH1/Ascl1a-like"/>
</dbReference>
<dbReference type="PROSITE" id="PS50888">
    <property type="entry name" value="BHLH"/>
    <property type="match status" value="1"/>
</dbReference>
<dbReference type="OrthoDB" id="6106870at2759"/>
<dbReference type="PANTHER" id="PTHR13935:SF41">
    <property type="entry name" value="TRANSCRIPTION FACTOR ORG2-RELATED"/>
    <property type="match status" value="1"/>
</dbReference>
<evidence type="ECO:0000256" key="8">
    <source>
        <dbReference type="ARBA" id="ARBA00074844"/>
    </source>
</evidence>
<keyword evidence="9" id="KW-0175">Coiled coil</keyword>
<gene>
    <name evidence="12" type="ORF">EJB05_13131</name>
</gene>
<dbReference type="InterPro" id="IPR036638">
    <property type="entry name" value="HLH_DNA-bd_sf"/>
</dbReference>
<dbReference type="GO" id="GO:0090575">
    <property type="term" value="C:RNA polymerase II transcription regulator complex"/>
    <property type="evidence" value="ECO:0007669"/>
    <property type="project" value="TreeGrafter"/>
</dbReference>
<dbReference type="GO" id="GO:0000977">
    <property type="term" value="F:RNA polymerase II transcription regulatory region sequence-specific DNA binding"/>
    <property type="evidence" value="ECO:0007669"/>
    <property type="project" value="TreeGrafter"/>
</dbReference>
<keyword evidence="6" id="KW-0539">Nucleus</keyword>
<feature type="region of interest" description="Disordered" evidence="10">
    <location>
        <begin position="1"/>
        <end position="20"/>
    </location>
</feature>
<evidence type="ECO:0000256" key="5">
    <source>
        <dbReference type="ARBA" id="ARBA00023163"/>
    </source>
</evidence>
<evidence type="ECO:0000256" key="6">
    <source>
        <dbReference type="ARBA" id="ARBA00023242"/>
    </source>
</evidence>
<keyword evidence="2" id="KW-0936">Ethylene signaling pathway</keyword>
<evidence type="ECO:0000256" key="3">
    <source>
        <dbReference type="ARBA" id="ARBA00023015"/>
    </source>
</evidence>
<evidence type="ECO:0000259" key="11">
    <source>
        <dbReference type="PROSITE" id="PS50888"/>
    </source>
</evidence>
<feature type="non-terminal residue" evidence="12">
    <location>
        <position position="1"/>
    </location>
</feature>
<evidence type="ECO:0000256" key="4">
    <source>
        <dbReference type="ARBA" id="ARBA00023125"/>
    </source>
</evidence>
<dbReference type="InterPro" id="IPR011598">
    <property type="entry name" value="bHLH_dom"/>
</dbReference>
<dbReference type="PANTHER" id="PTHR13935">
    <property type="entry name" value="ACHAETE-SCUTE TRANSCRIPTION FACTOR-RELATED"/>
    <property type="match status" value="1"/>
</dbReference>
<evidence type="ECO:0000256" key="1">
    <source>
        <dbReference type="ARBA" id="ARBA00005510"/>
    </source>
</evidence>
<accession>A0A5J9VUW8</accession>
<reference evidence="12 13" key="1">
    <citation type="journal article" date="2019" name="Sci. Rep.">
        <title>A high-quality genome of Eragrostis curvula grass provides insights into Poaceae evolution and supports new strategies to enhance forage quality.</title>
        <authorList>
            <person name="Carballo J."/>
            <person name="Santos B.A.C.M."/>
            <person name="Zappacosta D."/>
            <person name="Garbus I."/>
            <person name="Selva J.P."/>
            <person name="Gallo C.A."/>
            <person name="Diaz A."/>
            <person name="Albertini E."/>
            <person name="Caccamo M."/>
            <person name="Echenique V."/>
        </authorList>
    </citation>
    <scope>NUCLEOTIDE SEQUENCE [LARGE SCALE GENOMIC DNA]</scope>
    <source>
        <strain evidence="13">cv. Victoria</strain>
        <tissue evidence="12">Leaf</tissue>
    </source>
</reference>
<evidence type="ECO:0000313" key="13">
    <source>
        <dbReference type="Proteomes" id="UP000324897"/>
    </source>
</evidence>
<dbReference type="GO" id="GO:0009873">
    <property type="term" value="P:ethylene-activated signaling pathway"/>
    <property type="evidence" value="ECO:0007669"/>
    <property type="project" value="UniProtKB-KW"/>
</dbReference>
<dbReference type="Proteomes" id="UP000324897">
    <property type="component" value="Chromosome 4"/>
</dbReference>
<keyword evidence="3" id="KW-0805">Transcription regulation</keyword>
<dbReference type="EMBL" id="RWGY01000007">
    <property type="protein sequence ID" value="TVU39698.1"/>
    <property type="molecule type" value="Genomic_DNA"/>
</dbReference>
<dbReference type="GO" id="GO:0042594">
    <property type="term" value="P:response to starvation"/>
    <property type="evidence" value="ECO:0007669"/>
    <property type="project" value="UniProtKB-ARBA"/>
</dbReference>
<keyword evidence="5" id="KW-0804">Transcription</keyword>
<dbReference type="Gramene" id="TVU39698">
    <property type="protein sequence ID" value="TVU39698"/>
    <property type="gene ID" value="EJB05_13131"/>
</dbReference>
<evidence type="ECO:0000313" key="12">
    <source>
        <dbReference type="EMBL" id="TVU39698.1"/>
    </source>
</evidence>
<organism evidence="12 13">
    <name type="scientific">Eragrostis curvula</name>
    <name type="common">weeping love grass</name>
    <dbReference type="NCBI Taxonomy" id="38414"/>
    <lineage>
        <taxon>Eukaryota</taxon>
        <taxon>Viridiplantae</taxon>
        <taxon>Streptophyta</taxon>
        <taxon>Embryophyta</taxon>
        <taxon>Tracheophyta</taxon>
        <taxon>Spermatophyta</taxon>
        <taxon>Magnoliopsida</taxon>
        <taxon>Liliopsida</taxon>
        <taxon>Poales</taxon>
        <taxon>Poaceae</taxon>
        <taxon>PACMAD clade</taxon>
        <taxon>Chloridoideae</taxon>
        <taxon>Eragrostideae</taxon>
        <taxon>Eragrostidinae</taxon>
        <taxon>Eragrostis</taxon>
    </lineage>
</organism>
<feature type="domain" description="BHLH" evidence="11">
    <location>
        <begin position="64"/>
        <end position="116"/>
    </location>
</feature>
<protein>
    <recommendedName>
        <fullName evidence="8">Protein IRON-RELATED TRANSCRIPTION FACTOR 2</fullName>
    </recommendedName>
</protein>
<evidence type="ECO:0000256" key="10">
    <source>
        <dbReference type="SAM" id="MobiDB-lite"/>
    </source>
</evidence>
<proteinExistence type="inferred from homology"/>
<dbReference type="Gene3D" id="4.10.280.10">
    <property type="entry name" value="Helix-loop-helix DNA-binding domain"/>
    <property type="match status" value="1"/>
</dbReference>
<keyword evidence="13" id="KW-1185">Reference proteome</keyword>
<dbReference type="GO" id="GO:0046983">
    <property type="term" value="F:protein dimerization activity"/>
    <property type="evidence" value="ECO:0007669"/>
    <property type="project" value="InterPro"/>
</dbReference>
<sequence>MRNMDQLFSNPIQNRISSPDTQIFSGDQLAWPNLDLEDDINELSAPVVKDASLGGNSLGGSSSLKKLSHNAYERARRKELNELYSSLRSLLPDASHTKKQSIPSTVSRALKYISELQKQVDILERRKKELTTANCKPGVLNKTDSITPVVSVSCPNDTETIVAVNLLSDVAAAALPLSDCIKVLEDEGLHLISSSTYSTTQNRTFYSLHLQVHV</sequence>
<comment type="similarity">
    <text evidence="1">Belongs to the bHLH protein family.</text>
</comment>
<keyword evidence="4" id="KW-0238">DNA-binding</keyword>
<name>A0A5J9VUW8_9POAL</name>
<evidence type="ECO:0000256" key="9">
    <source>
        <dbReference type="SAM" id="Coils"/>
    </source>
</evidence>
<dbReference type="GO" id="GO:0000981">
    <property type="term" value="F:DNA-binding transcription factor activity, RNA polymerase II-specific"/>
    <property type="evidence" value="ECO:0007669"/>
    <property type="project" value="TreeGrafter"/>
</dbReference>
<dbReference type="FunFam" id="4.10.280.10:FF:000074">
    <property type="entry name" value="Transcription factor ORG2"/>
    <property type="match status" value="1"/>
</dbReference>